<organism evidence="1 2">
    <name type="scientific">Gigaspora margarita</name>
    <dbReference type="NCBI Taxonomy" id="4874"/>
    <lineage>
        <taxon>Eukaryota</taxon>
        <taxon>Fungi</taxon>
        <taxon>Fungi incertae sedis</taxon>
        <taxon>Mucoromycota</taxon>
        <taxon>Glomeromycotina</taxon>
        <taxon>Glomeromycetes</taxon>
        <taxon>Diversisporales</taxon>
        <taxon>Gigasporaceae</taxon>
        <taxon>Gigaspora</taxon>
    </lineage>
</organism>
<accession>A0ABN7XMN5</accession>
<evidence type="ECO:0000313" key="2">
    <source>
        <dbReference type="Proteomes" id="UP000789901"/>
    </source>
</evidence>
<sequence>DQKEIPNSGKSRNKSTIIDKSLQKIVLDMLEKALPAHWLEKLKSEIENPSNSASATK</sequence>
<proteinExistence type="predicted"/>
<dbReference type="EMBL" id="CAJVQB010155274">
    <property type="protein sequence ID" value="CAG8856000.1"/>
    <property type="molecule type" value="Genomic_DNA"/>
</dbReference>
<keyword evidence="2" id="KW-1185">Reference proteome</keyword>
<name>A0ABN7XMN5_GIGMA</name>
<comment type="caution">
    <text evidence="1">The sequence shown here is derived from an EMBL/GenBank/DDBJ whole genome shotgun (WGS) entry which is preliminary data.</text>
</comment>
<protein>
    <submittedName>
        <fullName evidence="1">10596_t:CDS:1</fullName>
    </submittedName>
</protein>
<reference evidence="1 2" key="1">
    <citation type="submission" date="2021-06" db="EMBL/GenBank/DDBJ databases">
        <authorList>
            <person name="Kallberg Y."/>
            <person name="Tangrot J."/>
            <person name="Rosling A."/>
        </authorList>
    </citation>
    <scope>NUCLEOTIDE SEQUENCE [LARGE SCALE GENOMIC DNA]</scope>
    <source>
        <strain evidence="1 2">120-4 pot B 10/14</strain>
    </source>
</reference>
<evidence type="ECO:0000313" key="1">
    <source>
        <dbReference type="EMBL" id="CAG8856000.1"/>
    </source>
</evidence>
<feature type="non-terminal residue" evidence="1">
    <location>
        <position position="1"/>
    </location>
</feature>
<gene>
    <name evidence="1" type="ORF">GMARGA_LOCUS44821</name>
</gene>
<feature type="non-terminal residue" evidence="1">
    <location>
        <position position="57"/>
    </location>
</feature>
<dbReference type="Proteomes" id="UP000789901">
    <property type="component" value="Unassembled WGS sequence"/>
</dbReference>